<feature type="transmembrane region" description="Helical" evidence="4">
    <location>
        <begin position="87"/>
        <end position="108"/>
    </location>
</feature>
<keyword evidence="7" id="KW-1185">Reference proteome</keyword>
<comment type="caution">
    <text evidence="6">The sequence shown here is derived from an EMBL/GenBank/DDBJ whole genome shotgun (WGS) entry which is preliminary data.</text>
</comment>
<keyword evidence="4" id="KW-1133">Transmembrane helix</keyword>
<accession>A0ABU3SX37</accession>
<sequence length="573" mass="66138">MYDLYPKDEGVLIVCEEGGLARTSDLIKVLGLIHRLELRETHRLITNIAGGLRVNSNPLCFKYYRVRSLFITGIDTQIAYFMKQISLLLPFGVNAMKKILVLLVWYIYSSSAVFAKGFDDEFERFKKTASAKDMYTFLYALPKGADLHNHSTGSNRAEWWYEESIKQAKNGYVYYTKTTINNCKGYGTNEFSRTPYLLLFVNIQEFEYKKLSDCEQGEYSRLQDLSAEQKQAWLNSIRLDKAHEGRNEFFQTHWTRLNTLLANPFMQANLIVKNMRAFGQEGLTYLETDAGVKGYLYPDGSDYAPEDVYQIYVERFAQQDALDTGVTVRLQYALLRFTEHAEDVLQWVYEFVATHKALFVAVDMVGREDNDKGHPLRFLPTLRALRHRHHGVNLSIHAGESDEPNRHIRDTLLLGASRIGHGVNLTGDGDTLLLMRYNQYLIEVNLISNLLLEYVDDYRQHPFPEYLRLGIPVALSTDDRGMWDSNMTDEYFTAVSNFNLSWQEIVTIGANSLRHSFLDDKTKTRLLNNYYQRIAAFETAFQNKKMAALTDVKPVSYSFACKQFKLCDFFVAE</sequence>
<dbReference type="RefSeq" id="WP_316026175.1">
    <property type="nucleotide sequence ID" value="NZ_JAWDIO010000002.1"/>
</dbReference>
<evidence type="ECO:0000256" key="1">
    <source>
        <dbReference type="ARBA" id="ARBA00001947"/>
    </source>
</evidence>
<protein>
    <submittedName>
        <fullName evidence="6">Adenosine deaminase</fullName>
    </submittedName>
</protein>
<dbReference type="Gene3D" id="3.20.20.140">
    <property type="entry name" value="Metal-dependent hydrolases"/>
    <property type="match status" value="1"/>
</dbReference>
<keyword evidence="2" id="KW-0479">Metal-binding</keyword>
<evidence type="ECO:0000256" key="4">
    <source>
        <dbReference type="SAM" id="Phobius"/>
    </source>
</evidence>
<dbReference type="InterPro" id="IPR006330">
    <property type="entry name" value="Ado/ade_deaminase"/>
</dbReference>
<evidence type="ECO:0000256" key="2">
    <source>
        <dbReference type="ARBA" id="ARBA00022723"/>
    </source>
</evidence>
<evidence type="ECO:0000256" key="3">
    <source>
        <dbReference type="ARBA" id="ARBA00022801"/>
    </source>
</evidence>
<dbReference type="InterPro" id="IPR001365">
    <property type="entry name" value="A_deaminase_dom"/>
</dbReference>
<organism evidence="6 7">
    <name type="scientific">Paraglaciecola aquimarina</name>
    <dbReference type="NCBI Taxonomy" id="1235557"/>
    <lineage>
        <taxon>Bacteria</taxon>
        <taxon>Pseudomonadati</taxon>
        <taxon>Pseudomonadota</taxon>
        <taxon>Gammaproteobacteria</taxon>
        <taxon>Alteromonadales</taxon>
        <taxon>Alteromonadaceae</taxon>
        <taxon>Paraglaciecola</taxon>
    </lineage>
</organism>
<keyword evidence="4" id="KW-0472">Membrane</keyword>
<dbReference type="PANTHER" id="PTHR11409">
    <property type="entry name" value="ADENOSINE DEAMINASE"/>
    <property type="match status" value="1"/>
</dbReference>
<comment type="cofactor">
    <cofactor evidence="1">
        <name>Zn(2+)</name>
        <dbReference type="ChEBI" id="CHEBI:29105"/>
    </cofactor>
</comment>
<reference evidence="6 7" key="1">
    <citation type="submission" date="2023-10" db="EMBL/GenBank/DDBJ databases">
        <title>Glaciecola aquimarina strain GGW-M5 nov., isolated from a coastal seawater.</title>
        <authorList>
            <person name="Bayburt H."/>
            <person name="Kim J.M."/>
            <person name="Choi B.J."/>
            <person name="Jeon C.O."/>
        </authorList>
    </citation>
    <scope>NUCLEOTIDE SEQUENCE [LARGE SCALE GENOMIC DNA]</scope>
    <source>
        <strain evidence="6 7">KCTC 32108</strain>
    </source>
</reference>
<evidence type="ECO:0000313" key="7">
    <source>
        <dbReference type="Proteomes" id="UP001247805"/>
    </source>
</evidence>
<proteinExistence type="predicted"/>
<evidence type="ECO:0000259" key="5">
    <source>
        <dbReference type="Pfam" id="PF00962"/>
    </source>
</evidence>
<feature type="domain" description="Adenosine deaminase" evidence="5">
    <location>
        <begin position="235"/>
        <end position="529"/>
    </location>
</feature>
<dbReference type="EMBL" id="JAWDIO010000002">
    <property type="protein sequence ID" value="MDU0354586.1"/>
    <property type="molecule type" value="Genomic_DNA"/>
</dbReference>
<keyword evidence="4" id="KW-0812">Transmembrane</keyword>
<evidence type="ECO:0000313" key="6">
    <source>
        <dbReference type="EMBL" id="MDU0354586.1"/>
    </source>
</evidence>
<keyword evidence="3" id="KW-0378">Hydrolase</keyword>
<dbReference type="SUPFAM" id="SSF51556">
    <property type="entry name" value="Metallo-dependent hydrolases"/>
    <property type="match status" value="1"/>
</dbReference>
<dbReference type="PANTHER" id="PTHR11409:SF39">
    <property type="entry name" value="ADENOSINE DEAMINASE 2"/>
    <property type="match status" value="1"/>
</dbReference>
<dbReference type="InterPro" id="IPR032466">
    <property type="entry name" value="Metal_Hydrolase"/>
</dbReference>
<dbReference type="Proteomes" id="UP001247805">
    <property type="component" value="Unassembled WGS sequence"/>
</dbReference>
<dbReference type="Pfam" id="PF00962">
    <property type="entry name" value="A_deaminase"/>
    <property type="match status" value="1"/>
</dbReference>
<name>A0ABU3SX37_9ALTE</name>
<gene>
    <name evidence="6" type="ORF">RS130_12225</name>
</gene>